<proteinExistence type="inferred from homology"/>
<keyword evidence="5 12" id="KW-0235">DNA replication</keyword>
<evidence type="ECO:0000313" key="15">
    <source>
        <dbReference type="EMBL" id="SDN10104.1"/>
    </source>
</evidence>
<dbReference type="InterPro" id="IPR018078">
    <property type="entry name" value="DNA-binding_RecF_CS"/>
</dbReference>
<dbReference type="Gene3D" id="3.40.50.300">
    <property type="entry name" value="P-loop containing nucleotide triphosphate hydrolases"/>
    <property type="match status" value="1"/>
</dbReference>
<dbReference type="GO" id="GO:0005737">
    <property type="term" value="C:cytoplasm"/>
    <property type="evidence" value="ECO:0007669"/>
    <property type="project" value="UniProtKB-SubCell"/>
</dbReference>
<dbReference type="InterPro" id="IPR001238">
    <property type="entry name" value="DNA-binding_RecF"/>
</dbReference>
<dbReference type="PANTHER" id="PTHR32182:SF0">
    <property type="entry name" value="DNA REPLICATION AND REPAIR PROTEIN RECF"/>
    <property type="match status" value="1"/>
</dbReference>
<comment type="similarity">
    <text evidence="2 12 13">Belongs to the RecF family.</text>
</comment>
<evidence type="ECO:0000256" key="10">
    <source>
        <dbReference type="ARBA" id="ARBA00023204"/>
    </source>
</evidence>
<name>A0A1G9YLS0_9FIRM</name>
<keyword evidence="10 12" id="KW-0234">DNA repair</keyword>
<evidence type="ECO:0000256" key="2">
    <source>
        <dbReference type="ARBA" id="ARBA00008016"/>
    </source>
</evidence>
<dbReference type="InterPro" id="IPR027417">
    <property type="entry name" value="P-loop_NTPase"/>
</dbReference>
<comment type="subcellular location">
    <subcellularLocation>
        <location evidence="1 12 13">Cytoplasm</location>
    </subcellularLocation>
</comment>
<dbReference type="GO" id="GO:0000731">
    <property type="term" value="P:DNA synthesis involved in DNA repair"/>
    <property type="evidence" value="ECO:0007669"/>
    <property type="project" value="TreeGrafter"/>
</dbReference>
<evidence type="ECO:0000256" key="4">
    <source>
        <dbReference type="ARBA" id="ARBA00022490"/>
    </source>
</evidence>
<dbReference type="RefSeq" id="WP_074521894.1">
    <property type="nucleotide sequence ID" value="NZ_FNHZ01000006.1"/>
</dbReference>
<dbReference type="HAMAP" id="MF_00365">
    <property type="entry name" value="RecF"/>
    <property type="match status" value="1"/>
</dbReference>
<evidence type="ECO:0000256" key="3">
    <source>
        <dbReference type="ARBA" id="ARBA00020170"/>
    </source>
</evidence>
<feature type="binding site" evidence="12">
    <location>
        <begin position="30"/>
        <end position="37"/>
    </location>
    <ligand>
        <name>ATP</name>
        <dbReference type="ChEBI" id="CHEBI:30616"/>
    </ligand>
</feature>
<dbReference type="GO" id="GO:0006260">
    <property type="term" value="P:DNA replication"/>
    <property type="evidence" value="ECO:0007669"/>
    <property type="project" value="UniProtKB-UniRule"/>
</dbReference>
<dbReference type="InterPro" id="IPR003395">
    <property type="entry name" value="RecF/RecN/SMC_N"/>
</dbReference>
<sequence>MVVESIDLKNFRNYEILNMNFDSNVNIIYGDNAQGKTNILESLYLCSTSKSHRGSKDKEIIKLGTSEAHIKVNVKKNGINYRIDMHLKHGKSKGIAINGIPIRKAVELFGIINIVLFSPEDLNIIKNGPSERRRFMDMELSQLDKIYLSNLVNYNKVVNQRNKLLKDISFNPSKESLETLDIWDIQLVKFGKEIIKGRVRFINQLNEIVADIHSKLTGGKEKLEIKYIPNVSEDNFYENVSESRDRDLRYKVTNVGPHKDDLVFYINGQDVRKFGSQGQQRTAALSLKLSEIELVKIIIKDTPILLLDDVLSELDSNRQNFLINSIGDIQTIITCTGLDEFINSRIDVNKIFRVVNGQVFDYKEED</sequence>
<dbReference type="GO" id="GO:0009432">
    <property type="term" value="P:SOS response"/>
    <property type="evidence" value="ECO:0007669"/>
    <property type="project" value="UniProtKB-UniRule"/>
</dbReference>
<evidence type="ECO:0000256" key="9">
    <source>
        <dbReference type="ARBA" id="ARBA00023125"/>
    </source>
</evidence>
<dbReference type="SUPFAM" id="SSF52540">
    <property type="entry name" value="P-loop containing nucleoside triphosphate hydrolases"/>
    <property type="match status" value="1"/>
</dbReference>
<dbReference type="GO" id="GO:0003697">
    <property type="term" value="F:single-stranded DNA binding"/>
    <property type="evidence" value="ECO:0007669"/>
    <property type="project" value="UniProtKB-UniRule"/>
</dbReference>
<dbReference type="OrthoDB" id="9803889at2"/>
<evidence type="ECO:0000313" key="16">
    <source>
        <dbReference type="Proteomes" id="UP000187651"/>
    </source>
</evidence>
<protein>
    <recommendedName>
        <fullName evidence="3 12">DNA replication and repair protein RecF</fullName>
    </recommendedName>
</protein>
<dbReference type="CDD" id="cd03242">
    <property type="entry name" value="ABC_RecF"/>
    <property type="match status" value="1"/>
</dbReference>
<keyword evidence="9 12" id="KW-0238">DNA-binding</keyword>
<comment type="function">
    <text evidence="12 13">The RecF protein is involved in DNA metabolism; it is required for DNA replication and normal SOS inducibility. RecF binds preferentially to single-stranded, linear DNA. It also seems to bind ATP.</text>
</comment>
<accession>A0A1G9YLS0</accession>
<gene>
    <name evidence="12" type="primary">recF</name>
    <name evidence="15" type="ORF">SAMN05216544_1849</name>
</gene>
<organism evidence="15 16">
    <name type="scientific">Lachnospira pectinoschiza</name>
    <dbReference type="NCBI Taxonomy" id="28052"/>
    <lineage>
        <taxon>Bacteria</taxon>
        <taxon>Bacillati</taxon>
        <taxon>Bacillota</taxon>
        <taxon>Clostridia</taxon>
        <taxon>Lachnospirales</taxon>
        <taxon>Lachnospiraceae</taxon>
        <taxon>Lachnospira</taxon>
    </lineage>
</organism>
<evidence type="ECO:0000256" key="5">
    <source>
        <dbReference type="ARBA" id="ARBA00022705"/>
    </source>
</evidence>
<evidence type="ECO:0000256" key="12">
    <source>
        <dbReference type="HAMAP-Rule" id="MF_00365"/>
    </source>
</evidence>
<dbReference type="InterPro" id="IPR042174">
    <property type="entry name" value="RecF_2"/>
</dbReference>
<keyword evidence="4 12" id="KW-0963">Cytoplasm</keyword>
<dbReference type="NCBIfam" id="TIGR00611">
    <property type="entry name" value="recf"/>
    <property type="match status" value="1"/>
</dbReference>
<keyword evidence="11 12" id="KW-0742">SOS response</keyword>
<reference evidence="16" key="1">
    <citation type="submission" date="2016-10" db="EMBL/GenBank/DDBJ databases">
        <authorList>
            <person name="Varghese N."/>
            <person name="Submissions S."/>
        </authorList>
    </citation>
    <scope>NUCLEOTIDE SEQUENCE [LARGE SCALE GENOMIC DNA]</scope>
    <source>
        <strain evidence="16">M83</strain>
    </source>
</reference>
<feature type="domain" description="RecF/RecN/SMC N-terminal" evidence="14">
    <location>
        <begin position="3"/>
        <end position="336"/>
    </location>
</feature>
<evidence type="ECO:0000256" key="7">
    <source>
        <dbReference type="ARBA" id="ARBA00022763"/>
    </source>
</evidence>
<dbReference type="PANTHER" id="PTHR32182">
    <property type="entry name" value="DNA REPLICATION AND REPAIR PROTEIN RECF"/>
    <property type="match status" value="1"/>
</dbReference>
<dbReference type="EMBL" id="FNHZ01000006">
    <property type="protein sequence ID" value="SDN10104.1"/>
    <property type="molecule type" value="Genomic_DNA"/>
</dbReference>
<dbReference type="Pfam" id="PF02463">
    <property type="entry name" value="SMC_N"/>
    <property type="match status" value="1"/>
</dbReference>
<dbReference type="GO" id="GO:0006302">
    <property type="term" value="P:double-strand break repair"/>
    <property type="evidence" value="ECO:0007669"/>
    <property type="project" value="TreeGrafter"/>
</dbReference>
<evidence type="ECO:0000256" key="13">
    <source>
        <dbReference type="RuleBase" id="RU000578"/>
    </source>
</evidence>
<dbReference type="AlphaFoldDB" id="A0A1G9YLS0"/>
<keyword evidence="7 12" id="KW-0227">DNA damage</keyword>
<evidence type="ECO:0000256" key="1">
    <source>
        <dbReference type="ARBA" id="ARBA00004496"/>
    </source>
</evidence>
<keyword evidence="6 12" id="KW-0547">Nucleotide-binding</keyword>
<dbReference type="Proteomes" id="UP000187651">
    <property type="component" value="Unassembled WGS sequence"/>
</dbReference>
<evidence type="ECO:0000259" key="14">
    <source>
        <dbReference type="Pfam" id="PF02463"/>
    </source>
</evidence>
<keyword evidence="8 12" id="KW-0067">ATP-binding</keyword>
<dbReference type="PROSITE" id="PS00618">
    <property type="entry name" value="RECF_2"/>
    <property type="match status" value="1"/>
</dbReference>
<dbReference type="GO" id="GO:0005524">
    <property type="term" value="F:ATP binding"/>
    <property type="evidence" value="ECO:0007669"/>
    <property type="project" value="UniProtKB-UniRule"/>
</dbReference>
<evidence type="ECO:0000256" key="8">
    <source>
        <dbReference type="ARBA" id="ARBA00022840"/>
    </source>
</evidence>
<dbReference type="Gene3D" id="1.20.1050.90">
    <property type="entry name" value="RecF/RecN/SMC, N-terminal domain"/>
    <property type="match status" value="1"/>
</dbReference>
<keyword evidence="16" id="KW-1185">Reference proteome</keyword>
<evidence type="ECO:0000256" key="6">
    <source>
        <dbReference type="ARBA" id="ARBA00022741"/>
    </source>
</evidence>
<evidence type="ECO:0000256" key="11">
    <source>
        <dbReference type="ARBA" id="ARBA00023236"/>
    </source>
</evidence>